<keyword evidence="7" id="KW-0998">Cell outer membrane</keyword>
<dbReference type="InterPro" id="IPR003423">
    <property type="entry name" value="OMP_efflux"/>
</dbReference>
<evidence type="ECO:0000256" key="6">
    <source>
        <dbReference type="ARBA" id="ARBA00023136"/>
    </source>
</evidence>
<dbReference type="PANTHER" id="PTHR30026:SF20">
    <property type="entry name" value="OUTER MEMBRANE PROTEIN TOLC"/>
    <property type="match status" value="1"/>
</dbReference>
<comment type="caution">
    <text evidence="8">The sequence shown here is derived from an EMBL/GenBank/DDBJ whole genome shotgun (WGS) entry which is preliminary data.</text>
</comment>
<name>A0A0F5JB21_9BACT</name>
<dbReference type="Gene3D" id="1.20.1600.10">
    <property type="entry name" value="Outer membrane efflux proteins (OEP)"/>
    <property type="match status" value="1"/>
</dbReference>
<dbReference type="GO" id="GO:0015288">
    <property type="term" value="F:porin activity"/>
    <property type="evidence" value="ECO:0007669"/>
    <property type="project" value="TreeGrafter"/>
</dbReference>
<dbReference type="SUPFAM" id="SSF56954">
    <property type="entry name" value="Outer membrane efflux proteins (OEP)"/>
    <property type="match status" value="1"/>
</dbReference>
<keyword evidence="5" id="KW-0812">Transmembrane</keyword>
<dbReference type="AlphaFoldDB" id="A0A0F5JB21"/>
<comment type="subcellular location">
    <subcellularLocation>
        <location evidence="1">Cell outer membrane</location>
    </subcellularLocation>
</comment>
<keyword evidence="4" id="KW-1134">Transmembrane beta strand</keyword>
<dbReference type="GO" id="GO:0009279">
    <property type="term" value="C:cell outer membrane"/>
    <property type="evidence" value="ECO:0007669"/>
    <property type="project" value="UniProtKB-SubCell"/>
</dbReference>
<proteinExistence type="inferred from homology"/>
<accession>A0A0F5JB21</accession>
<dbReference type="HOGENOM" id="CLU_044831_0_0_10"/>
<gene>
    <name evidence="8" type="ORF">HMPREF1536_02509</name>
</gene>
<evidence type="ECO:0000256" key="4">
    <source>
        <dbReference type="ARBA" id="ARBA00022452"/>
    </source>
</evidence>
<keyword evidence="6" id="KW-0472">Membrane</keyword>
<comment type="similarity">
    <text evidence="2">Belongs to the outer membrane factor (OMF) (TC 1.B.17) family.</text>
</comment>
<dbReference type="RefSeq" id="WP_028729899.1">
    <property type="nucleotide sequence ID" value="NZ_KE386764.1"/>
</dbReference>
<dbReference type="PANTHER" id="PTHR30026">
    <property type="entry name" value="OUTER MEMBRANE PROTEIN TOLC"/>
    <property type="match status" value="1"/>
</dbReference>
<evidence type="ECO:0000313" key="9">
    <source>
        <dbReference type="Proteomes" id="UP000033035"/>
    </source>
</evidence>
<keyword evidence="9" id="KW-1185">Reference proteome</keyword>
<keyword evidence="3" id="KW-0813">Transport</keyword>
<evidence type="ECO:0000313" key="8">
    <source>
        <dbReference type="EMBL" id="KKB55056.1"/>
    </source>
</evidence>
<evidence type="ECO:0008006" key="10">
    <source>
        <dbReference type="Google" id="ProtNLM"/>
    </source>
</evidence>
<dbReference type="STRING" id="1203610.HMPREF1536_02509"/>
<dbReference type="Proteomes" id="UP000033035">
    <property type="component" value="Unassembled WGS sequence"/>
</dbReference>
<reference evidence="8 9" key="1">
    <citation type="submission" date="2013-04" db="EMBL/GenBank/DDBJ databases">
        <title>The Genome Sequence of Parabacteroides gordonii DSM 23371.</title>
        <authorList>
            <consortium name="The Broad Institute Genomics Platform"/>
            <person name="Earl A."/>
            <person name="Ward D."/>
            <person name="Feldgarden M."/>
            <person name="Gevers D."/>
            <person name="Martens E."/>
            <person name="Sakamoto M."/>
            <person name="Benno Y."/>
            <person name="Suzuki N."/>
            <person name="Matsunaga N."/>
            <person name="Koshihara K."/>
            <person name="Seki M."/>
            <person name="Komiya H."/>
            <person name="Walker B."/>
            <person name="Young S."/>
            <person name="Zeng Q."/>
            <person name="Gargeya S."/>
            <person name="Fitzgerald M."/>
            <person name="Haas B."/>
            <person name="Abouelleil A."/>
            <person name="Allen A.W."/>
            <person name="Alvarado L."/>
            <person name="Arachchi H.M."/>
            <person name="Berlin A.M."/>
            <person name="Chapman S.B."/>
            <person name="Gainer-Dewar J."/>
            <person name="Goldberg J."/>
            <person name="Griggs A."/>
            <person name="Gujja S."/>
            <person name="Hansen M."/>
            <person name="Howarth C."/>
            <person name="Imamovic A."/>
            <person name="Ireland A."/>
            <person name="Larimer J."/>
            <person name="McCowan C."/>
            <person name="Murphy C."/>
            <person name="Pearson M."/>
            <person name="Poon T.W."/>
            <person name="Priest M."/>
            <person name="Roberts A."/>
            <person name="Saif S."/>
            <person name="Shea T."/>
            <person name="Sisk P."/>
            <person name="Sykes S."/>
            <person name="Wortman J."/>
            <person name="Nusbaum C."/>
            <person name="Birren B."/>
        </authorList>
    </citation>
    <scope>NUCLEOTIDE SEQUENCE [LARGE SCALE GENOMIC DNA]</scope>
    <source>
        <strain evidence="8 9">MS-1</strain>
    </source>
</reference>
<dbReference type="GO" id="GO:0015562">
    <property type="term" value="F:efflux transmembrane transporter activity"/>
    <property type="evidence" value="ECO:0007669"/>
    <property type="project" value="InterPro"/>
</dbReference>
<evidence type="ECO:0000256" key="2">
    <source>
        <dbReference type="ARBA" id="ARBA00007613"/>
    </source>
</evidence>
<evidence type="ECO:0000256" key="5">
    <source>
        <dbReference type="ARBA" id="ARBA00022692"/>
    </source>
</evidence>
<protein>
    <recommendedName>
        <fullName evidence="10">TolC family protein</fullName>
    </recommendedName>
</protein>
<dbReference type="PATRIC" id="fig|1203610.3.peg.2576"/>
<sequence length="492" mass="56487">MTHTRTYIISVILALLTIGSAYPQDTLRLTLSETIHMAQEQSPQAIAARHSFRAAYWNWRTFRAQQLPSLTFTSTPSLNRSISSVTLPDGGESFVHRNQLMVDAGFTIDQNVSLTGGTLFVKTALQRLDLFSEKTSSYNSTPVVIGYEQNLFGYNQFKWDRKIEPIRYTESKKNLTETLELVAAQATYQFFQLATAQTNWEIAQYNYSNADTLYQYAQGRYNIGTITENEMLQLELNLLTEQTNKMNARIEMDNCIQALRSYLGINNSSELQVIIGENIPHFEVKVDQALQLAYENNPEPESLQRQRLESEYKVAVAKASRGFKADLYMQFGLTQTNEKLKEAYRSPLDQQLVSIGIRIPILDWGVGKGQVKVALSNRDKVYTDVEQARNDFELNVIKMVKQFNLQADKVAIAQKTDQTAQRRNDVAQKLYLLGKSTILDLNASITEKDRARRDYINALYNYWNLYYGLRSMTGYDFEQGRELTFNYEQLMK</sequence>
<dbReference type="Pfam" id="PF02321">
    <property type="entry name" value="OEP"/>
    <property type="match status" value="2"/>
</dbReference>
<dbReference type="InterPro" id="IPR051906">
    <property type="entry name" value="TolC-like"/>
</dbReference>
<evidence type="ECO:0000256" key="3">
    <source>
        <dbReference type="ARBA" id="ARBA00022448"/>
    </source>
</evidence>
<evidence type="ECO:0000256" key="7">
    <source>
        <dbReference type="ARBA" id="ARBA00023237"/>
    </source>
</evidence>
<organism evidence="8 9">
    <name type="scientific">Parabacteroides gordonii MS-1 = DSM 23371</name>
    <dbReference type="NCBI Taxonomy" id="1203610"/>
    <lineage>
        <taxon>Bacteria</taxon>
        <taxon>Pseudomonadati</taxon>
        <taxon>Bacteroidota</taxon>
        <taxon>Bacteroidia</taxon>
        <taxon>Bacteroidales</taxon>
        <taxon>Tannerellaceae</taxon>
        <taxon>Parabacteroides</taxon>
    </lineage>
</organism>
<dbReference type="EMBL" id="AQHW01000015">
    <property type="protein sequence ID" value="KKB55056.1"/>
    <property type="molecule type" value="Genomic_DNA"/>
</dbReference>
<dbReference type="GO" id="GO:1990281">
    <property type="term" value="C:efflux pump complex"/>
    <property type="evidence" value="ECO:0007669"/>
    <property type="project" value="TreeGrafter"/>
</dbReference>
<evidence type="ECO:0000256" key="1">
    <source>
        <dbReference type="ARBA" id="ARBA00004442"/>
    </source>
</evidence>